<reference evidence="1" key="1">
    <citation type="journal article" date="2020" name="Stud. Mycol.">
        <title>101 Dothideomycetes genomes: a test case for predicting lifestyles and emergence of pathogens.</title>
        <authorList>
            <person name="Haridas S."/>
            <person name="Albert R."/>
            <person name="Binder M."/>
            <person name="Bloem J."/>
            <person name="Labutti K."/>
            <person name="Salamov A."/>
            <person name="Andreopoulos B."/>
            <person name="Baker S."/>
            <person name="Barry K."/>
            <person name="Bills G."/>
            <person name="Bluhm B."/>
            <person name="Cannon C."/>
            <person name="Castanera R."/>
            <person name="Culley D."/>
            <person name="Daum C."/>
            <person name="Ezra D."/>
            <person name="Gonzalez J."/>
            <person name="Henrissat B."/>
            <person name="Kuo A."/>
            <person name="Liang C."/>
            <person name="Lipzen A."/>
            <person name="Lutzoni F."/>
            <person name="Magnuson J."/>
            <person name="Mondo S."/>
            <person name="Nolan M."/>
            <person name="Ohm R."/>
            <person name="Pangilinan J."/>
            <person name="Park H.-J."/>
            <person name="Ramirez L."/>
            <person name="Alfaro M."/>
            <person name="Sun H."/>
            <person name="Tritt A."/>
            <person name="Yoshinaga Y."/>
            <person name="Zwiers L.-H."/>
            <person name="Turgeon B."/>
            <person name="Goodwin S."/>
            <person name="Spatafora J."/>
            <person name="Crous P."/>
            <person name="Grigoriev I."/>
        </authorList>
    </citation>
    <scope>NUCLEOTIDE SEQUENCE</scope>
    <source>
        <strain evidence="1">CBS 116005</strain>
    </source>
</reference>
<sequence>MNTGVLGYWDDLYIYSGTQQGIFYEVDGTAPNRNVTFEFYMSHYQSSEAYYHFLIKFFESRPHVVTFQYLSVSDCGSSATVGVESENAGHYEQYSFNQAVIYPGLQLTLNTTSGNGTITVDAAGNTAYACGSV</sequence>
<gene>
    <name evidence="1" type="ORF">EJ03DRAFT_297946</name>
</gene>
<protein>
    <submittedName>
        <fullName evidence="1">Uncharacterized protein</fullName>
    </submittedName>
</protein>
<organism evidence="1 2">
    <name type="scientific">Teratosphaeria nubilosa</name>
    <dbReference type="NCBI Taxonomy" id="161662"/>
    <lineage>
        <taxon>Eukaryota</taxon>
        <taxon>Fungi</taxon>
        <taxon>Dikarya</taxon>
        <taxon>Ascomycota</taxon>
        <taxon>Pezizomycotina</taxon>
        <taxon>Dothideomycetes</taxon>
        <taxon>Dothideomycetidae</taxon>
        <taxon>Mycosphaerellales</taxon>
        <taxon>Teratosphaeriaceae</taxon>
        <taxon>Teratosphaeria</taxon>
    </lineage>
</organism>
<keyword evidence="2" id="KW-1185">Reference proteome</keyword>
<dbReference type="EMBL" id="ML995867">
    <property type="protein sequence ID" value="KAF2766711.1"/>
    <property type="molecule type" value="Genomic_DNA"/>
</dbReference>
<proteinExistence type="predicted"/>
<dbReference type="AlphaFoldDB" id="A0A6G1L1A9"/>
<name>A0A6G1L1A9_9PEZI</name>
<dbReference type="OrthoDB" id="10031947at2759"/>
<dbReference type="Proteomes" id="UP000799436">
    <property type="component" value="Unassembled WGS sequence"/>
</dbReference>
<accession>A0A6G1L1A9</accession>
<evidence type="ECO:0000313" key="2">
    <source>
        <dbReference type="Proteomes" id="UP000799436"/>
    </source>
</evidence>
<evidence type="ECO:0000313" key="1">
    <source>
        <dbReference type="EMBL" id="KAF2766711.1"/>
    </source>
</evidence>